<accession>A0AAC8YPZ4</accession>
<reference evidence="1 3" key="1">
    <citation type="submission" date="2016-03" db="EMBL/GenBank/DDBJ databases">
        <title>Complete genome of Aminobacter aminovorans KCTC 2477.</title>
        <authorList>
            <person name="Kim K.M."/>
        </authorList>
    </citation>
    <scope>NUCLEOTIDE SEQUENCE [LARGE SCALE GENOMIC DNA]</scope>
    <source>
        <strain evidence="1 3">KCTC 2477</strain>
    </source>
</reference>
<evidence type="ECO:0000313" key="1">
    <source>
        <dbReference type="EMBL" id="AMS42131.1"/>
    </source>
</evidence>
<name>A0AAC8YPZ4_AMIAI</name>
<dbReference type="InterPro" id="IPR024747">
    <property type="entry name" value="Pyridox_Oxase-rel"/>
</dbReference>
<organism evidence="1 3">
    <name type="scientific">Aminobacter aminovorans</name>
    <name type="common">Chelatobacter heintzii</name>
    <dbReference type="NCBI Taxonomy" id="83263"/>
    <lineage>
        <taxon>Bacteria</taxon>
        <taxon>Pseudomonadati</taxon>
        <taxon>Pseudomonadota</taxon>
        <taxon>Alphaproteobacteria</taxon>
        <taxon>Hyphomicrobiales</taxon>
        <taxon>Phyllobacteriaceae</taxon>
        <taxon>Aminobacter</taxon>
    </lineage>
</organism>
<dbReference type="RefSeq" id="WP_067961390.1">
    <property type="nucleotide sequence ID" value="NZ_CP015005.1"/>
</dbReference>
<dbReference type="Pfam" id="PF12900">
    <property type="entry name" value="Pyridox_ox_2"/>
    <property type="match status" value="1"/>
</dbReference>
<dbReference type="InterPro" id="IPR012349">
    <property type="entry name" value="Split_barrel_FMN-bd"/>
</dbReference>
<dbReference type="SUPFAM" id="SSF50475">
    <property type="entry name" value="FMN-binding split barrel"/>
    <property type="match status" value="1"/>
</dbReference>
<dbReference type="EMBL" id="CP015005">
    <property type="protein sequence ID" value="AMS42131.1"/>
    <property type="molecule type" value="Genomic_DNA"/>
</dbReference>
<sequence>MWVRSLSTLDCSKILARSHFGHLGCSKDGRPYVVPFYFCYSDSRLYAFSMPGKKIDFMRANPCVCVLVDERGSGREWRSVLVDGRFEELKGDTPQNKIDQEHAWNLLSKHVNWWEPGGLKPDQRPIAQHSSHLFFRICVEQVSGREAVEGEQS</sequence>
<proteinExistence type="predicted"/>
<dbReference type="Gene3D" id="2.30.110.10">
    <property type="entry name" value="Electron Transport, Fmn-binding Protein, Chain A"/>
    <property type="match status" value="1"/>
</dbReference>
<dbReference type="Proteomes" id="UP000577697">
    <property type="component" value="Unassembled WGS sequence"/>
</dbReference>
<dbReference type="EMBL" id="JACICB010000010">
    <property type="protein sequence ID" value="MBB3706628.1"/>
    <property type="molecule type" value="Genomic_DNA"/>
</dbReference>
<evidence type="ECO:0000313" key="4">
    <source>
        <dbReference type="Proteomes" id="UP000577697"/>
    </source>
</evidence>
<evidence type="ECO:0000313" key="2">
    <source>
        <dbReference type="EMBL" id="MBB3706628.1"/>
    </source>
</evidence>
<protein>
    <recommendedName>
        <fullName evidence="5">Flavin-nucleotide-binding protein</fullName>
    </recommendedName>
</protein>
<dbReference type="Proteomes" id="UP000075755">
    <property type="component" value="Chromosome"/>
</dbReference>
<evidence type="ECO:0008006" key="5">
    <source>
        <dbReference type="Google" id="ProtNLM"/>
    </source>
</evidence>
<dbReference type="AlphaFoldDB" id="A0AAC8YPZ4"/>
<gene>
    <name evidence="1" type="ORF">AA2016_3209</name>
    <name evidence="2" type="ORF">FHS67_002954</name>
</gene>
<reference evidence="2 4" key="2">
    <citation type="submission" date="2020-08" db="EMBL/GenBank/DDBJ databases">
        <title>Genomic Encyclopedia of Type Strains, Phase IV (KMG-IV): sequencing the most valuable type-strain genomes for metagenomic binning, comparative biology and taxonomic classification.</title>
        <authorList>
            <person name="Goeker M."/>
        </authorList>
    </citation>
    <scope>NUCLEOTIDE SEQUENCE [LARGE SCALE GENOMIC DNA]</scope>
    <source>
        <strain evidence="2 4">DSM 10368</strain>
    </source>
</reference>
<evidence type="ECO:0000313" key="3">
    <source>
        <dbReference type="Proteomes" id="UP000075755"/>
    </source>
</evidence>
<keyword evidence="4" id="KW-1185">Reference proteome</keyword>
<dbReference type="KEGG" id="aak:AA2016_3209"/>